<dbReference type="SUPFAM" id="SSF161098">
    <property type="entry name" value="MetI-like"/>
    <property type="match status" value="1"/>
</dbReference>
<dbReference type="GO" id="GO:0005886">
    <property type="term" value="C:plasma membrane"/>
    <property type="evidence" value="ECO:0007669"/>
    <property type="project" value="UniProtKB-SubCell"/>
</dbReference>
<keyword evidence="4 8" id="KW-1003">Cell membrane</keyword>
<name>A0A0R2H222_WEIVI</name>
<dbReference type="InterPro" id="IPR000515">
    <property type="entry name" value="MetI-like"/>
</dbReference>
<dbReference type="PROSITE" id="PS50928">
    <property type="entry name" value="ABC_TM1"/>
    <property type="match status" value="1"/>
</dbReference>
<dbReference type="GO" id="GO:0035435">
    <property type="term" value="P:phosphate ion transmembrane transport"/>
    <property type="evidence" value="ECO:0007669"/>
    <property type="project" value="InterPro"/>
</dbReference>
<evidence type="ECO:0000313" key="10">
    <source>
        <dbReference type="EMBL" id="KRN46664.1"/>
    </source>
</evidence>
<keyword evidence="7 8" id="KW-0472">Membrane</keyword>
<evidence type="ECO:0000256" key="4">
    <source>
        <dbReference type="ARBA" id="ARBA00022475"/>
    </source>
</evidence>
<accession>A0A0R2H222</accession>
<keyword evidence="5 8" id="KW-0812">Transmembrane</keyword>
<dbReference type="PATRIC" id="fig|1629.5.peg.956"/>
<sequence>MNAKTVDKIATAVLYAIAGIVILILAALLGYILIQGVPHLSWHFLTAPASAFTAGGGIGIQLFNSLYLLLITMLLSFPIALGAGIYLNEYANPKSKITGIVRMTIEILSSLPSVVVGLFGFLLFVVQFKLGFSILSGAIALTFFNLPLLTRSIEDALATVPNLQREAGAALGLSRWETVGHIILPAALPSIVTGVVLSAGRVFGEAAALIYTAGQSAPALNFGDWNPFNVSSPLNIMRPAETLAVHIWKINSEGIMPDAAAVSAGASAVLIIVVLLFNFLARYLSSYLYKRLTSTK</sequence>
<dbReference type="PANTHER" id="PTHR43470:SF4">
    <property type="entry name" value="ABC TRANSPORTER PERMEASE PROTEIN YQGI-RELATED"/>
    <property type="match status" value="1"/>
</dbReference>
<dbReference type="GO" id="GO:0005315">
    <property type="term" value="F:phosphate transmembrane transporter activity"/>
    <property type="evidence" value="ECO:0007669"/>
    <property type="project" value="InterPro"/>
</dbReference>
<evidence type="ECO:0000256" key="5">
    <source>
        <dbReference type="ARBA" id="ARBA00022692"/>
    </source>
</evidence>
<dbReference type="OrthoDB" id="9807065at2"/>
<evidence type="ECO:0000256" key="6">
    <source>
        <dbReference type="ARBA" id="ARBA00022989"/>
    </source>
</evidence>
<reference evidence="10 11" key="1">
    <citation type="journal article" date="2015" name="Genome Announc.">
        <title>Expanding the biotechnology potential of lactobacilli through comparative genomics of 213 strains and associated genera.</title>
        <authorList>
            <person name="Sun Z."/>
            <person name="Harris H.M."/>
            <person name="McCann A."/>
            <person name="Guo C."/>
            <person name="Argimon S."/>
            <person name="Zhang W."/>
            <person name="Yang X."/>
            <person name="Jeffery I.B."/>
            <person name="Cooney J.C."/>
            <person name="Kagawa T.F."/>
            <person name="Liu W."/>
            <person name="Song Y."/>
            <person name="Salvetti E."/>
            <person name="Wrobel A."/>
            <person name="Rasinkangas P."/>
            <person name="Parkhill J."/>
            <person name="Rea M.C."/>
            <person name="O'Sullivan O."/>
            <person name="Ritari J."/>
            <person name="Douillard F.P."/>
            <person name="Paul Ross R."/>
            <person name="Yang R."/>
            <person name="Briner A.E."/>
            <person name="Felis G.E."/>
            <person name="de Vos W.M."/>
            <person name="Barrangou R."/>
            <person name="Klaenhammer T.R."/>
            <person name="Caufield P.W."/>
            <person name="Cui Y."/>
            <person name="Zhang H."/>
            <person name="O'Toole P.W."/>
        </authorList>
    </citation>
    <scope>NUCLEOTIDE SEQUENCE [LARGE SCALE GENOMIC DNA]</scope>
    <source>
        <strain evidence="10 11">DSM 20410</strain>
    </source>
</reference>
<dbReference type="RefSeq" id="WP_057745773.1">
    <property type="nucleotide sequence ID" value="NZ_BJLU01000002.1"/>
</dbReference>
<feature type="transmembrane region" description="Helical" evidence="8">
    <location>
        <begin position="67"/>
        <end position="87"/>
    </location>
</feature>
<comment type="caution">
    <text evidence="8">Lacks conserved residue(s) required for the propagation of feature annotation.</text>
</comment>
<keyword evidence="11" id="KW-1185">Reference proteome</keyword>
<dbReference type="AlphaFoldDB" id="A0A0R2H222"/>
<dbReference type="Pfam" id="PF00528">
    <property type="entry name" value="BPD_transp_1"/>
    <property type="match status" value="1"/>
</dbReference>
<proteinExistence type="inferred from homology"/>
<feature type="transmembrane region" description="Helical" evidence="8">
    <location>
        <begin position="132"/>
        <end position="150"/>
    </location>
</feature>
<evidence type="ECO:0000256" key="7">
    <source>
        <dbReference type="ARBA" id="ARBA00023136"/>
    </source>
</evidence>
<evidence type="ECO:0000256" key="8">
    <source>
        <dbReference type="RuleBase" id="RU363043"/>
    </source>
</evidence>
<evidence type="ECO:0000256" key="2">
    <source>
        <dbReference type="ARBA" id="ARBA00007069"/>
    </source>
</evidence>
<feature type="transmembrane region" description="Helical" evidence="8">
    <location>
        <begin position="259"/>
        <end position="281"/>
    </location>
</feature>
<dbReference type="PANTHER" id="PTHR43470">
    <property type="entry name" value="PHOSPHATE TRANSPORT SYSTEM PERMEASE PROTEIN PSTA-RELATED"/>
    <property type="match status" value="1"/>
</dbReference>
<evidence type="ECO:0000256" key="1">
    <source>
        <dbReference type="ARBA" id="ARBA00004651"/>
    </source>
</evidence>
<evidence type="ECO:0000256" key="3">
    <source>
        <dbReference type="ARBA" id="ARBA00022448"/>
    </source>
</evidence>
<dbReference type="EMBL" id="JQBM01000002">
    <property type="protein sequence ID" value="KRN46664.1"/>
    <property type="molecule type" value="Genomic_DNA"/>
</dbReference>
<dbReference type="InterPro" id="IPR035906">
    <property type="entry name" value="MetI-like_sf"/>
</dbReference>
<comment type="similarity">
    <text evidence="2 8">Belongs to the binding-protein-dependent transport system permease family. CysTW subfamily.</text>
</comment>
<keyword evidence="3" id="KW-0813">Transport</keyword>
<evidence type="ECO:0000259" key="9">
    <source>
        <dbReference type="PROSITE" id="PS50928"/>
    </source>
</evidence>
<gene>
    <name evidence="10" type="ORF">IV50_GL000949</name>
</gene>
<dbReference type="Proteomes" id="UP000051992">
    <property type="component" value="Unassembled WGS sequence"/>
</dbReference>
<dbReference type="CDD" id="cd06261">
    <property type="entry name" value="TM_PBP2"/>
    <property type="match status" value="1"/>
</dbReference>
<keyword evidence="6 8" id="KW-1133">Transmembrane helix</keyword>
<feature type="transmembrane region" description="Helical" evidence="8">
    <location>
        <begin position="12"/>
        <end position="34"/>
    </location>
</feature>
<dbReference type="NCBIfam" id="TIGR00974">
    <property type="entry name" value="3a0107s02c"/>
    <property type="match status" value="1"/>
</dbReference>
<dbReference type="InterPro" id="IPR005672">
    <property type="entry name" value="Phosphate_PstA"/>
</dbReference>
<dbReference type="GeneID" id="86898869"/>
<comment type="subcellular location">
    <subcellularLocation>
        <location evidence="1 8">Cell membrane</location>
        <topology evidence="1 8">Multi-pass membrane protein</topology>
    </subcellularLocation>
</comment>
<evidence type="ECO:0000313" key="11">
    <source>
        <dbReference type="Proteomes" id="UP000051992"/>
    </source>
</evidence>
<organism evidence="10 11">
    <name type="scientific">Weissella viridescens</name>
    <name type="common">Lactobacillus viridescens</name>
    <dbReference type="NCBI Taxonomy" id="1629"/>
    <lineage>
        <taxon>Bacteria</taxon>
        <taxon>Bacillati</taxon>
        <taxon>Bacillota</taxon>
        <taxon>Bacilli</taxon>
        <taxon>Lactobacillales</taxon>
        <taxon>Lactobacillaceae</taxon>
        <taxon>Weissella</taxon>
    </lineage>
</organism>
<feature type="domain" description="ABC transmembrane type-1" evidence="9">
    <location>
        <begin position="62"/>
        <end position="281"/>
    </location>
</feature>
<dbReference type="Gene3D" id="1.10.3720.10">
    <property type="entry name" value="MetI-like"/>
    <property type="match status" value="1"/>
</dbReference>
<feature type="transmembrane region" description="Helical" evidence="8">
    <location>
        <begin position="107"/>
        <end position="125"/>
    </location>
</feature>
<protein>
    <recommendedName>
        <fullName evidence="8">Phosphate transport system permease protein PstA</fullName>
    </recommendedName>
</protein>
<comment type="caution">
    <text evidence="10">The sequence shown here is derived from an EMBL/GenBank/DDBJ whole genome shotgun (WGS) entry which is preliminary data.</text>
</comment>